<dbReference type="InterPro" id="IPR002347">
    <property type="entry name" value="SDR_fam"/>
</dbReference>
<gene>
    <name evidence="4" type="ORF">C6Y14_14035</name>
</gene>
<feature type="compositionally biased region" description="Low complexity" evidence="3">
    <location>
        <begin position="15"/>
        <end position="27"/>
    </location>
</feature>
<dbReference type="Pfam" id="PF00106">
    <property type="entry name" value="adh_short"/>
    <property type="match status" value="1"/>
</dbReference>
<dbReference type="OrthoDB" id="9803333at2"/>
<dbReference type="PANTHER" id="PTHR43669:SF3">
    <property type="entry name" value="ALCOHOL DEHYDROGENASE, PUTATIVE (AFU_ORTHOLOGUE AFUA_3G03445)-RELATED"/>
    <property type="match status" value="1"/>
</dbReference>
<keyword evidence="5" id="KW-1185">Reference proteome</keyword>
<dbReference type="SUPFAM" id="SSF51735">
    <property type="entry name" value="NAD(P)-binding Rossmann-fold domains"/>
    <property type="match status" value="1"/>
</dbReference>
<dbReference type="InterPro" id="IPR036291">
    <property type="entry name" value="NAD(P)-bd_dom_sf"/>
</dbReference>
<name>A0A2P8Q7Y1_9ACTN</name>
<evidence type="ECO:0000313" key="4">
    <source>
        <dbReference type="EMBL" id="PSM42355.1"/>
    </source>
</evidence>
<dbReference type="Proteomes" id="UP000240429">
    <property type="component" value="Unassembled WGS sequence"/>
</dbReference>
<reference evidence="4 5" key="1">
    <citation type="submission" date="2018-03" db="EMBL/GenBank/DDBJ databases">
        <title>Streptomyces dioscori sp. nov., a novel endophytic actinobacterium isolated from bulbil of Dioscorea bulbifera L.</title>
        <authorList>
            <person name="Zhikuan W."/>
        </authorList>
    </citation>
    <scope>NUCLEOTIDE SEQUENCE [LARGE SCALE GENOMIC DNA]</scope>
    <source>
        <strain evidence="4 5">A217</strain>
    </source>
</reference>
<dbReference type="InterPro" id="IPR020904">
    <property type="entry name" value="Sc_DH/Rdtase_CS"/>
</dbReference>
<sequence length="205" mass="21460">MPPRAFGAPLPQPASPGRSSRSASFPPASCPRPHPFPHPPASAAIATEALGAHVIGSSATAVTAVTGDIADLDDLDRVYEAVRDRGRGLDVLFADASIASLVPLEEVTEEHVGTLFTVQKALHLLNDGASVILNGSTNVGDEALGVYAATKAATRSFSRAWANEPKGRGIRVSTITRIRASFVVCCESCSFRAQFVRGQEIRAVG</sequence>
<evidence type="ECO:0000256" key="3">
    <source>
        <dbReference type="SAM" id="MobiDB-lite"/>
    </source>
</evidence>
<comment type="caution">
    <text evidence="4">The sequence shown here is derived from an EMBL/GenBank/DDBJ whole genome shotgun (WGS) entry which is preliminary data.</text>
</comment>
<dbReference type="GO" id="GO:0016491">
    <property type="term" value="F:oxidoreductase activity"/>
    <property type="evidence" value="ECO:0007669"/>
    <property type="project" value="UniProtKB-KW"/>
</dbReference>
<proteinExistence type="inferred from homology"/>
<accession>A0A2P8Q7Y1</accession>
<dbReference type="PROSITE" id="PS00061">
    <property type="entry name" value="ADH_SHORT"/>
    <property type="match status" value="1"/>
</dbReference>
<evidence type="ECO:0000313" key="5">
    <source>
        <dbReference type="Proteomes" id="UP000240429"/>
    </source>
</evidence>
<comment type="similarity">
    <text evidence="1">Belongs to the short-chain dehydrogenases/reductases (SDR) family.</text>
</comment>
<organism evidence="4 5">
    <name type="scientific">Streptomyces dioscori</name>
    <dbReference type="NCBI Taxonomy" id="2109333"/>
    <lineage>
        <taxon>Bacteria</taxon>
        <taxon>Bacillati</taxon>
        <taxon>Actinomycetota</taxon>
        <taxon>Actinomycetes</taxon>
        <taxon>Kitasatosporales</taxon>
        <taxon>Streptomycetaceae</taxon>
        <taxon>Streptomyces</taxon>
        <taxon>Streptomyces aurantiacus group</taxon>
    </lineage>
</organism>
<dbReference type="Gene3D" id="3.40.50.720">
    <property type="entry name" value="NAD(P)-binding Rossmann-like Domain"/>
    <property type="match status" value="1"/>
</dbReference>
<feature type="compositionally biased region" description="Pro residues" evidence="3">
    <location>
        <begin position="28"/>
        <end position="40"/>
    </location>
</feature>
<keyword evidence="2" id="KW-0560">Oxidoreductase</keyword>
<dbReference type="CDD" id="cd05233">
    <property type="entry name" value="SDR_c"/>
    <property type="match status" value="1"/>
</dbReference>
<dbReference type="EMBL" id="PYBJ01000008">
    <property type="protein sequence ID" value="PSM42355.1"/>
    <property type="molecule type" value="Genomic_DNA"/>
</dbReference>
<protein>
    <recommendedName>
        <fullName evidence="6">Short-chain dehydrogenase</fullName>
    </recommendedName>
</protein>
<dbReference type="AlphaFoldDB" id="A0A2P8Q7Y1"/>
<evidence type="ECO:0000256" key="1">
    <source>
        <dbReference type="ARBA" id="ARBA00006484"/>
    </source>
</evidence>
<evidence type="ECO:0000256" key="2">
    <source>
        <dbReference type="ARBA" id="ARBA00023002"/>
    </source>
</evidence>
<evidence type="ECO:0008006" key="6">
    <source>
        <dbReference type="Google" id="ProtNLM"/>
    </source>
</evidence>
<dbReference type="PANTHER" id="PTHR43669">
    <property type="entry name" value="5-KETO-D-GLUCONATE 5-REDUCTASE"/>
    <property type="match status" value="1"/>
</dbReference>
<feature type="region of interest" description="Disordered" evidence="3">
    <location>
        <begin position="1"/>
        <end position="40"/>
    </location>
</feature>